<organism evidence="10 11">
    <name type="scientific">Blastomyces parvus</name>
    <dbReference type="NCBI Taxonomy" id="2060905"/>
    <lineage>
        <taxon>Eukaryota</taxon>
        <taxon>Fungi</taxon>
        <taxon>Dikarya</taxon>
        <taxon>Ascomycota</taxon>
        <taxon>Pezizomycotina</taxon>
        <taxon>Eurotiomycetes</taxon>
        <taxon>Eurotiomycetidae</taxon>
        <taxon>Onygenales</taxon>
        <taxon>Ajellomycetaceae</taxon>
        <taxon>Blastomyces</taxon>
    </lineage>
</organism>
<comment type="function">
    <text evidence="7">Plays a role in autophagy. Functions at the preautophagosomal structure (PAS) in order to form normal autophagosomes under starvation conditions. Also plays a role in mitophagy and regulation of filamentous growth.</text>
</comment>
<protein>
    <recommendedName>
        <fullName evidence="3">Autophagy-related protein 29</fullName>
    </recommendedName>
</protein>
<feature type="compositionally biased region" description="Polar residues" evidence="8">
    <location>
        <begin position="370"/>
        <end position="385"/>
    </location>
</feature>
<feature type="compositionally biased region" description="Polar residues" evidence="8">
    <location>
        <begin position="160"/>
        <end position="179"/>
    </location>
</feature>
<keyword evidence="11" id="KW-1185">Reference proteome</keyword>
<dbReference type="InterPro" id="IPR039362">
    <property type="entry name" value="ATG29_sf"/>
</dbReference>
<feature type="compositionally biased region" description="Polar residues" evidence="8">
    <location>
        <begin position="276"/>
        <end position="288"/>
    </location>
</feature>
<evidence type="ECO:0000313" key="10">
    <source>
        <dbReference type="EMBL" id="PGH06962.1"/>
    </source>
</evidence>
<dbReference type="Proteomes" id="UP000224080">
    <property type="component" value="Unassembled WGS sequence"/>
</dbReference>
<dbReference type="AlphaFoldDB" id="A0A2B7XE02"/>
<feature type="compositionally biased region" description="Polar residues" evidence="8">
    <location>
        <begin position="407"/>
        <end position="420"/>
    </location>
</feature>
<comment type="caution">
    <text evidence="10">The sequence shown here is derived from an EMBL/GenBank/DDBJ whole genome shotgun (WGS) entry which is preliminary data.</text>
</comment>
<dbReference type="GO" id="GO:0000407">
    <property type="term" value="C:phagophore assembly site"/>
    <property type="evidence" value="ECO:0007669"/>
    <property type="project" value="UniProtKB-SubCell"/>
</dbReference>
<sequence>MGPQQPAEIDPHFTVFIRLPFPRGDFVDPPAVEWSVAKDHALWDILSRPSKGNDIDCLAEHFDVTLPFLLQQAAWLYDRQLSQVRAQIRKVGNPHSAANSPVPQSMSGSAAMGGQPMKRVGSSTSKDLSKLSIRQKEGQVVKQDSSAPPTPIKSKGLYPNISSINHPVQTTGMGLQSPRQVAPPYTESATRNHPPSKKELHTVSSPLTSPPLDQDVSPASSSSSSSSDSEEEETTRRGPPFKRFGRFSVHRGSDSIDEDEEDSPAFLPLSAHHRPSTQQRGHGTSATLRQEPETASHPHASSAEPTAPLTRRSAPESSASSGSSGPASGTAAHERTQPTRHPAALSPRRAAELARLGPRRRAAGREGSDGTPSMGSSFSDLDDASLTQSALEEALLSTMQRGGVASRMSTISQALKSRYL</sequence>
<accession>A0A2B7XE02</accession>
<evidence type="ECO:0000259" key="9">
    <source>
        <dbReference type="Pfam" id="PF18388"/>
    </source>
</evidence>
<reference evidence="10 11" key="1">
    <citation type="submission" date="2017-10" db="EMBL/GenBank/DDBJ databases">
        <title>Comparative genomics in systemic dimorphic fungi from Ajellomycetaceae.</title>
        <authorList>
            <person name="Munoz J.F."/>
            <person name="Mcewen J.G."/>
            <person name="Clay O.K."/>
            <person name="Cuomo C.A."/>
        </authorList>
    </citation>
    <scope>NUCLEOTIDE SEQUENCE [LARGE SCALE GENOMIC DNA]</scope>
    <source>
        <strain evidence="10 11">UAMH130</strain>
    </source>
</reference>
<name>A0A2B7XE02_9EURO</name>
<evidence type="ECO:0000256" key="1">
    <source>
        <dbReference type="ARBA" id="ARBA00004329"/>
    </source>
</evidence>
<comment type="subcellular location">
    <subcellularLocation>
        <location evidence="1">Preautophagosomal structure</location>
    </subcellularLocation>
</comment>
<proteinExistence type="inferred from homology"/>
<evidence type="ECO:0000256" key="4">
    <source>
        <dbReference type="ARBA" id="ARBA00022448"/>
    </source>
</evidence>
<dbReference type="InterPro" id="IPR039113">
    <property type="entry name" value="ATG29"/>
</dbReference>
<evidence type="ECO:0000256" key="5">
    <source>
        <dbReference type="ARBA" id="ARBA00022927"/>
    </source>
</evidence>
<keyword evidence="6" id="KW-0072">Autophagy</keyword>
<comment type="similarity">
    <text evidence="2">Belongs to the ATG29 family.</text>
</comment>
<dbReference type="PANTHER" id="PTHR40012:SF1">
    <property type="entry name" value="AUTOPHAGY-RELATED PROTEIN 29"/>
    <property type="match status" value="1"/>
</dbReference>
<dbReference type="FunFam" id="1.10.10.2570:FF:000001">
    <property type="entry name" value="Autophagy-related protein 29"/>
    <property type="match status" value="1"/>
</dbReference>
<keyword evidence="4" id="KW-0813">Transport</keyword>
<evidence type="ECO:0000256" key="2">
    <source>
        <dbReference type="ARBA" id="ARBA00010082"/>
    </source>
</evidence>
<dbReference type="PANTHER" id="PTHR40012">
    <property type="entry name" value="AUTOPHAGY-RELATED PROTEIN 29"/>
    <property type="match status" value="1"/>
</dbReference>
<keyword evidence="5" id="KW-0653">Protein transport</keyword>
<dbReference type="GO" id="GO:0000045">
    <property type="term" value="P:autophagosome assembly"/>
    <property type="evidence" value="ECO:0007669"/>
    <property type="project" value="InterPro"/>
</dbReference>
<feature type="domain" description="Atg29 N-terminal" evidence="9">
    <location>
        <begin position="13"/>
        <end position="64"/>
    </location>
</feature>
<feature type="compositionally biased region" description="Basic residues" evidence="8">
    <location>
        <begin position="239"/>
        <end position="249"/>
    </location>
</feature>
<evidence type="ECO:0000256" key="8">
    <source>
        <dbReference type="SAM" id="MobiDB-lite"/>
    </source>
</evidence>
<feature type="compositionally biased region" description="Polar residues" evidence="8">
    <location>
        <begin position="96"/>
        <end position="108"/>
    </location>
</feature>
<evidence type="ECO:0000256" key="6">
    <source>
        <dbReference type="ARBA" id="ARBA00023006"/>
    </source>
</evidence>
<dbReference type="Gene3D" id="1.10.10.2570">
    <property type="match status" value="1"/>
</dbReference>
<gene>
    <name evidence="10" type="ORF">GX51_02000</name>
</gene>
<dbReference type="OrthoDB" id="21072at2759"/>
<dbReference type="GO" id="GO:0015031">
    <property type="term" value="P:protein transport"/>
    <property type="evidence" value="ECO:0007669"/>
    <property type="project" value="UniProtKB-KW"/>
</dbReference>
<feature type="region of interest" description="Disordered" evidence="8">
    <location>
        <begin position="398"/>
        <end position="420"/>
    </location>
</feature>
<feature type="region of interest" description="Disordered" evidence="8">
    <location>
        <begin position="92"/>
        <end position="385"/>
    </location>
</feature>
<feature type="compositionally biased region" description="Low complexity" evidence="8">
    <location>
        <begin position="315"/>
        <end position="331"/>
    </location>
</feature>
<evidence type="ECO:0000256" key="3">
    <source>
        <dbReference type="ARBA" id="ARBA00013784"/>
    </source>
</evidence>
<evidence type="ECO:0000256" key="7">
    <source>
        <dbReference type="ARBA" id="ARBA00060351"/>
    </source>
</evidence>
<dbReference type="InterPro" id="IPR040666">
    <property type="entry name" value="Atg29_N"/>
</dbReference>
<evidence type="ECO:0000313" key="11">
    <source>
        <dbReference type="Proteomes" id="UP000224080"/>
    </source>
</evidence>
<dbReference type="Pfam" id="PF18388">
    <property type="entry name" value="ATG29_N"/>
    <property type="match status" value="1"/>
</dbReference>
<dbReference type="EMBL" id="PDNC01000017">
    <property type="protein sequence ID" value="PGH06962.1"/>
    <property type="molecule type" value="Genomic_DNA"/>
</dbReference>
<dbReference type="STRING" id="2060905.A0A2B7XE02"/>